<protein>
    <submittedName>
        <fullName evidence="2">Uncharacterized protein</fullName>
    </submittedName>
</protein>
<feature type="non-terminal residue" evidence="2">
    <location>
        <position position="167"/>
    </location>
</feature>
<dbReference type="InterPro" id="IPR052527">
    <property type="entry name" value="Metal_cation-efflux_comp"/>
</dbReference>
<reference evidence="2" key="1">
    <citation type="journal article" date="2014" name="Front. Microbiol.">
        <title>High frequency of phylogenetically diverse reductive dehalogenase-homologous genes in deep subseafloor sedimentary metagenomes.</title>
        <authorList>
            <person name="Kawai M."/>
            <person name="Futagami T."/>
            <person name="Toyoda A."/>
            <person name="Takaki Y."/>
            <person name="Nishi S."/>
            <person name="Hori S."/>
            <person name="Arai W."/>
            <person name="Tsubouchi T."/>
            <person name="Morono Y."/>
            <person name="Uchiyama I."/>
            <person name="Ito T."/>
            <person name="Fujiyama A."/>
            <person name="Inagaki F."/>
            <person name="Takami H."/>
        </authorList>
    </citation>
    <scope>NUCLEOTIDE SEQUENCE</scope>
    <source>
        <strain evidence="2">Expedition CK06-06</strain>
    </source>
</reference>
<keyword evidence="1" id="KW-0812">Transmembrane</keyword>
<dbReference type="AlphaFoldDB" id="X1AX59"/>
<gene>
    <name evidence="2" type="ORF">S01H4_26750</name>
</gene>
<organism evidence="2">
    <name type="scientific">marine sediment metagenome</name>
    <dbReference type="NCBI Taxonomy" id="412755"/>
    <lineage>
        <taxon>unclassified sequences</taxon>
        <taxon>metagenomes</taxon>
        <taxon>ecological metagenomes</taxon>
    </lineage>
</organism>
<evidence type="ECO:0000256" key="1">
    <source>
        <dbReference type="SAM" id="Phobius"/>
    </source>
</evidence>
<accession>X1AX59</accession>
<dbReference type="PANTHER" id="PTHR43847">
    <property type="entry name" value="BLL3993 PROTEIN"/>
    <property type="match status" value="1"/>
</dbReference>
<dbReference type="PANTHER" id="PTHR43847:SF1">
    <property type="entry name" value="BLL3993 PROTEIN"/>
    <property type="match status" value="1"/>
</dbReference>
<feature type="transmembrane region" description="Helical" evidence="1">
    <location>
        <begin position="86"/>
        <end position="104"/>
    </location>
</feature>
<keyword evidence="1" id="KW-0472">Membrane</keyword>
<feature type="transmembrane region" description="Helical" evidence="1">
    <location>
        <begin position="42"/>
        <end position="65"/>
    </location>
</feature>
<feature type="transmembrane region" description="Helical" evidence="1">
    <location>
        <begin position="18"/>
        <end position="36"/>
    </location>
</feature>
<evidence type="ECO:0000313" key="2">
    <source>
        <dbReference type="EMBL" id="GAG87355.1"/>
    </source>
</evidence>
<dbReference type="EMBL" id="BART01012949">
    <property type="protein sequence ID" value="GAG87355.1"/>
    <property type="molecule type" value="Genomic_DNA"/>
</dbReference>
<name>X1AX59_9ZZZZ</name>
<proteinExistence type="predicted"/>
<keyword evidence="1" id="KW-1133">Transmembrane helix</keyword>
<feature type="transmembrane region" description="Helical" evidence="1">
    <location>
        <begin position="124"/>
        <end position="149"/>
    </location>
</feature>
<sequence>MNAETKNNHMQKLIVKRLIQVAIQFFMLAAILFISSGQLDWIWAWVYLIVGLSGTLIATPIMLRTNPEVIAERAEIKKDSKGWDKTFGKISMTVTLAMLIVAGLDQRFGRSGKPFGWLDKPFGLSYGFPLGLHIIGLVMYAIGIALLFWSMVSNKYFSRYVRIQKER</sequence>
<comment type="caution">
    <text evidence="2">The sequence shown here is derived from an EMBL/GenBank/DDBJ whole genome shotgun (WGS) entry which is preliminary data.</text>
</comment>